<dbReference type="InterPro" id="IPR012340">
    <property type="entry name" value="NA-bd_OB-fold"/>
</dbReference>
<dbReference type="Gene3D" id="2.40.50.140">
    <property type="entry name" value="Nucleic acid-binding proteins"/>
    <property type="match status" value="1"/>
</dbReference>
<dbReference type="NCBIfam" id="TIGR00757">
    <property type="entry name" value="RNaseEG"/>
    <property type="match status" value="1"/>
</dbReference>
<dbReference type="InterPro" id="IPR019307">
    <property type="entry name" value="RNA-bd_AU-1/RNase_E/G"/>
</dbReference>
<evidence type="ECO:0000256" key="5">
    <source>
        <dbReference type="ARBA" id="ARBA00022801"/>
    </source>
</evidence>
<dbReference type="PANTHER" id="PTHR30001">
    <property type="entry name" value="RIBONUCLEASE"/>
    <property type="match status" value="1"/>
</dbReference>
<dbReference type="GO" id="GO:0004519">
    <property type="term" value="F:endonuclease activity"/>
    <property type="evidence" value="ECO:0007669"/>
    <property type="project" value="UniProtKB-KW"/>
</dbReference>
<proteinExistence type="predicted"/>
<evidence type="ECO:0000256" key="1">
    <source>
        <dbReference type="ARBA" id="ARBA00001946"/>
    </source>
</evidence>
<dbReference type="GO" id="GO:0046872">
    <property type="term" value="F:metal ion binding"/>
    <property type="evidence" value="ECO:0007669"/>
    <property type="project" value="UniProtKB-KW"/>
</dbReference>
<accession>A0A845QD77</accession>
<dbReference type="GO" id="GO:0003723">
    <property type="term" value="F:RNA binding"/>
    <property type="evidence" value="ECO:0007669"/>
    <property type="project" value="UniProtKB-KW"/>
</dbReference>
<protein>
    <submittedName>
        <fullName evidence="9">Rne/Rng family ribonuclease</fullName>
    </submittedName>
</protein>
<dbReference type="CDD" id="cd04453">
    <property type="entry name" value="S1_RNase_E"/>
    <property type="match status" value="1"/>
</dbReference>
<dbReference type="Pfam" id="PF10150">
    <property type="entry name" value="RNase_E_G"/>
    <property type="match status" value="1"/>
</dbReference>
<keyword evidence="10" id="KW-1185">Reference proteome</keyword>
<dbReference type="AlphaFoldDB" id="A0A845QD77"/>
<comment type="caution">
    <text evidence="9">The sequence shown here is derived from an EMBL/GenBank/DDBJ whole genome shotgun (WGS) entry which is preliminary data.</text>
</comment>
<dbReference type="RefSeq" id="WP_160588460.1">
    <property type="nucleotide sequence ID" value="NZ_BMHN01000001.1"/>
</dbReference>
<dbReference type="SUPFAM" id="SSF50249">
    <property type="entry name" value="Nucleic acid-binding proteins"/>
    <property type="match status" value="1"/>
</dbReference>
<evidence type="ECO:0000256" key="3">
    <source>
        <dbReference type="ARBA" id="ARBA00022723"/>
    </source>
</evidence>
<name>A0A845QD77_9HYPH</name>
<comment type="cofactor">
    <cofactor evidence="1">
        <name>Mg(2+)</name>
        <dbReference type="ChEBI" id="CHEBI:18420"/>
    </cofactor>
</comment>
<dbReference type="GO" id="GO:0005737">
    <property type="term" value="C:cytoplasm"/>
    <property type="evidence" value="ECO:0007669"/>
    <property type="project" value="TreeGrafter"/>
</dbReference>
<dbReference type="OrthoDB" id="9804278at2"/>
<evidence type="ECO:0000256" key="7">
    <source>
        <dbReference type="ARBA" id="ARBA00022884"/>
    </source>
</evidence>
<keyword evidence="3" id="KW-0479">Metal-binding</keyword>
<keyword evidence="2" id="KW-0540">Nuclease</keyword>
<keyword evidence="7" id="KW-0694">RNA-binding</keyword>
<keyword evidence="5" id="KW-0378">Hydrolase</keyword>
<dbReference type="GO" id="GO:0006364">
    <property type="term" value="P:rRNA processing"/>
    <property type="evidence" value="ECO:0007669"/>
    <property type="project" value="TreeGrafter"/>
</dbReference>
<dbReference type="InterPro" id="IPR004659">
    <property type="entry name" value="RNase_E/G"/>
</dbReference>
<reference evidence="9 10" key="1">
    <citation type="journal article" date="2016" name="Int. J. Syst. Evol. Microbiol.">
        <title>Pyruvatibacter mobilis gen. nov., sp. nov., a marine bacterium from the culture broth of Picochlorum sp. 122.</title>
        <authorList>
            <person name="Wang G."/>
            <person name="Tang M."/>
            <person name="Wu H."/>
            <person name="Dai S."/>
            <person name="Li T."/>
            <person name="Chen C."/>
            <person name="He H."/>
            <person name="Fan J."/>
            <person name="Xiang W."/>
            <person name="Li X."/>
        </authorList>
    </citation>
    <scope>NUCLEOTIDE SEQUENCE [LARGE SCALE GENOMIC DNA]</scope>
    <source>
        <strain evidence="9 10">GYP-11</strain>
    </source>
</reference>
<evidence type="ECO:0000256" key="4">
    <source>
        <dbReference type="ARBA" id="ARBA00022759"/>
    </source>
</evidence>
<dbReference type="PANTHER" id="PTHR30001:SF1">
    <property type="entry name" value="RIBONUCLEASE E_G-LIKE PROTEIN, CHLOROPLASTIC"/>
    <property type="match status" value="1"/>
</dbReference>
<feature type="domain" description="RNA-binding protein AU-1/Ribonuclease E/G" evidence="8">
    <location>
        <begin position="138"/>
        <end position="418"/>
    </location>
</feature>
<evidence type="ECO:0000256" key="6">
    <source>
        <dbReference type="ARBA" id="ARBA00022842"/>
    </source>
</evidence>
<gene>
    <name evidence="9" type="ORF">GTQ45_11655</name>
</gene>
<evidence type="ECO:0000313" key="9">
    <source>
        <dbReference type="EMBL" id="NBG96389.1"/>
    </source>
</evidence>
<evidence type="ECO:0000256" key="2">
    <source>
        <dbReference type="ARBA" id="ARBA00022722"/>
    </source>
</evidence>
<dbReference type="EMBL" id="WXYQ01000007">
    <property type="protein sequence ID" value="NBG96389.1"/>
    <property type="molecule type" value="Genomic_DNA"/>
</dbReference>
<keyword evidence="4" id="KW-0255">Endonuclease</keyword>
<dbReference type="GO" id="GO:0016787">
    <property type="term" value="F:hydrolase activity"/>
    <property type="evidence" value="ECO:0007669"/>
    <property type="project" value="UniProtKB-KW"/>
</dbReference>
<dbReference type="GeneID" id="300655540"/>
<dbReference type="GO" id="GO:0004540">
    <property type="term" value="F:RNA nuclease activity"/>
    <property type="evidence" value="ECO:0007669"/>
    <property type="project" value="InterPro"/>
</dbReference>
<keyword evidence="6" id="KW-0460">Magnesium</keyword>
<organism evidence="9 10">
    <name type="scientific">Pyruvatibacter mobilis</name>
    <dbReference type="NCBI Taxonomy" id="1712261"/>
    <lineage>
        <taxon>Bacteria</taxon>
        <taxon>Pseudomonadati</taxon>
        <taxon>Pseudomonadota</taxon>
        <taxon>Alphaproteobacteria</taxon>
        <taxon>Hyphomicrobiales</taxon>
        <taxon>Parvibaculaceae</taxon>
        <taxon>Pyruvatibacter</taxon>
    </lineage>
</organism>
<evidence type="ECO:0000313" key="10">
    <source>
        <dbReference type="Proteomes" id="UP000470384"/>
    </source>
</evidence>
<sequence length="509" mass="55588">MSDEILINVGVGETRIALVDEGVLRDLVIERSVDDSAHGPCSAGTTGASLVGNLMIGRVERVLPGMQAAFVDIGLPRSGFLGVREAQCLCELMGLDNARNQGRMPRINDCVREGEKVLVQVLKDPIGDKGPRLSANVTIPGRLLVLVPHQPGVALSRRIEDEDDRARLTELVQRVCADVAEKEEGDDLARAGWIVRTAALQADEDALERDARHVLETWREVRERAKGMNGPATVFKELGPVQRVLRDHLNEETGSVLIDDADAYVKARAYCDAVMPGYAGRLKHHAARTPLFAAYGVEDEIEAALSSRVELPSGGWITVERTEALTAIDVNSGSFTAATDLEQTSRRINLEAADAIARQVRVRGVGGLVIIDFIHLAEEEHRQEVVARLEAGFEGDRTPTQILPMSEFSTVEMTRKRVREPLDRLLLEPIRRDANKTRATVAYEALRATEAAAADQPGRALTLHVCPPVAEWLEESGLMPQLRARLGVDVTLHPVDGARRHHIDIAAGA</sequence>
<dbReference type="Proteomes" id="UP000470384">
    <property type="component" value="Unassembled WGS sequence"/>
</dbReference>
<evidence type="ECO:0000259" key="8">
    <source>
        <dbReference type="Pfam" id="PF10150"/>
    </source>
</evidence>